<keyword evidence="1" id="KW-1133">Transmembrane helix</keyword>
<name>A0A4Y8WDT2_9VIBR</name>
<evidence type="ECO:0000313" key="3">
    <source>
        <dbReference type="Proteomes" id="UP000297753"/>
    </source>
</evidence>
<sequence>MNKKYLTYGVIGTLSTTGASVNALPDENSNRLYGKPKSLEVVPTKEITPLRLSMSRAGLPSYVWEDIEELNKIWSKMHRERLPIVNYVNILDRASLRTETKHILTQDNAYKILKLMASPSVTGMVNNQDYEGLLTELDKLGLWNTNDEISLQNKFQEIFTANDQISSQVQKSLSGVENLEFDNDIQFLQRNIQPNMQESVVAAAAVVVVVAVAAATYVAAAVNVAAAGNVIAYLAVAVNAAVTVQGNVGVTGGSGVHGGPSCGSCHESSFSRMTAQSNHNFKTMTYLAAINNNQEIMSLAHKDFQKKEVRAIINAALNTGLIHIEDDKKEKVFLVLDKVVDSSFTY</sequence>
<evidence type="ECO:0000313" key="2">
    <source>
        <dbReference type="EMBL" id="TFH90997.1"/>
    </source>
</evidence>
<comment type="caution">
    <text evidence="2">The sequence shown here is derived from an EMBL/GenBank/DDBJ whole genome shotgun (WGS) entry which is preliminary data.</text>
</comment>
<organism evidence="2 3">
    <name type="scientific">Vibrio ouci</name>
    <dbReference type="NCBI Taxonomy" id="2499078"/>
    <lineage>
        <taxon>Bacteria</taxon>
        <taxon>Pseudomonadati</taxon>
        <taxon>Pseudomonadota</taxon>
        <taxon>Gammaproteobacteria</taxon>
        <taxon>Vibrionales</taxon>
        <taxon>Vibrionaceae</taxon>
        <taxon>Vibrio</taxon>
    </lineage>
</organism>
<gene>
    <name evidence="2" type="ORF">ELS82_13825</name>
</gene>
<keyword evidence="1" id="KW-0812">Transmembrane</keyword>
<protein>
    <submittedName>
        <fullName evidence="2">Uncharacterized protein</fullName>
    </submittedName>
</protein>
<keyword evidence="1" id="KW-0472">Membrane</keyword>
<accession>A0A4Y8WDT2</accession>
<dbReference type="Proteomes" id="UP000297753">
    <property type="component" value="Unassembled WGS sequence"/>
</dbReference>
<reference evidence="2 3" key="1">
    <citation type="submission" date="2019-01" db="EMBL/GenBank/DDBJ databases">
        <title>Vibrio BEI176 sp. nov, a marine bacterium isolated from China: eastern marignal seas.</title>
        <authorList>
            <person name="Li B."/>
        </authorList>
    </citation>
    <scope>NUCLEOTIDE SEQUENCE [LARGE SCALE GENOMIC DNA]</scope>
    <source>
        <strain evidence="2 3">BEI176</strain>
    </source>
</reference>
<proteinExistence type="predicted"/>
<keyword evidence="3" id="KW-1185">Reference proteome</keyword>
<evidence type="ECO:0000256" key="1">
    <source>
        <dbReference type="SAM" id="Phobius"/>
    </source>
</evidence>
<feature type="transmembrane region" description="Helical" evidence="1">
    <location>
        <begin position="200"/>
        <end position="220"/>
    </location>
</feature>
<dbReference type="RefSeq" id="WP_134835988.1">
    <property type="nucleotide sequence ID" value="NZ_SATR01000020.1"/>
</dbReference>
<dbReference type="AlphaFoldDB" id="A0A4Y8WDT2"/>
<dbReference type="EMBL" id="SATR01000020">
    <property type="protein sequence ID" value="TFH90997.1"/>
    <property type="molecule type" value="Genomic_DNA"/>
</dbReference>